<keyword evidence="6 11" id="KW-0456">Lyase</keyword>
<dbReference type="PANTHER" id="PTHR42743:SF2">
    <property type="entry name" value="AMINODEOXYCHORISMATE LYASE"/>
    <property type="match status" value="1"/>
</dbReference>
<dbReference type="Proteomes" id="UP000196240">
    <property type="component" value="Unassembled WGS sequence"/>
</dbReference>
<dbReference type="PANTHER" id="PTHR42743">
    <property type="entry name" value="AMINO-ACID AMINOTRANSFERASE"/>
    <property type="match status" value="1"/>
</dbReference>
<evidence type="ECO:0000256" key="7">
    <source>
        <dbReference type="ARBA" id="ARBA00035633"/>
    </source>
</evidence>
<comment type="similarity">
    <text evidence="2">Belongs to the class-IV pyridoxal-phosphate-dependent aminotransferase family.</text>
</comment>
<dbReference type="NCBIfam" id="TIGR03461">
    <property type="entry name" value="pabC_Proteo"/>
    <property type="match status" value="1"/>
</dbReference>
<comment type="subunit">
    <text evidence="3">Homodimer.</text>
</comment>
<dbReference type="InterPro" id="IPR017824">
    <property type="entry name" value="Aminodeoxychorismate_lyase_IV"/>
</dbReference>
<protein>
    <recommendedName>
        <fullName evidence="8 10">Aminodeoxychorismate lyase</fullName>
        <ecNumber evidence="8 10">4.1.3.38</ecNumber>
    </recommendedName>
</protein>
<evidence type="ECO:0000256" key="1">
    <source>
        <dbReference type="ARBA" id="ARBA00001933"/>
    </source>
</evidence>
<dbReference type="EC" id="4.1.3.38" evidence="8 10"/>
<comment type="cofactor">
    <cofactor evidence="1">
        <name>pyridoxal 5'-phosphate</name>
        <dbReference type="ChEBI" id="CHEBI:597326"/>
    </cofactor>
</comment>
<dbReference type="InterPro" id="IPR036038">
    <property type="entry name" value="Aminotransferase-like"/>
</dbReference>
<comment type="catalytic activity">
    <reaction evidence="9">
        <text>4-amino-4-deoxychorismate = 4-aminobenzoate + pyruvate + H(+)</text>
        <dbReference type="Rhea" id="RHEA:16201"/>
        <dbReference type="ChEBI" id="CHEBI:15361"/>
        <dbReference type="ChEBI" id="CHEBI:15378"/>
        <dbReference type="ChEBI" id="CHEBI:17836"/>
        <dbReference type="ChEBI" id="CHEBI:58406"/>
        <dbReference type="EC" id="4.1.3.38"/>
    </reaction>
</comment>
<accession>A0A1R7Q985</accession>
<evidence type="ECO:0000256" key="4">
    <source>
        <dbReference type="ARBA" id="ARBA00022898"/>
    </source>
</evidence>
<dbReference type="Gene3D" id="3.20.10.10">
    <property type="entry name" value="D-amino Acid Aminotransferase, subunit A, domain 2"/>
    <property type="match status" value="1"/>
</dbReference>
<gene>
    <name evidence="11" type="primary">pabC</name>
    <name evidence="11" type="ORF">ACNJC6_00389</name>
</gene>
<dbReference type="InterPro" id="IPR001544">
    <property type="entry name" value="Aminotrans_IV"/>
</dbReference>
<sequence>MNKKEKEFCLEFIKLKQKIVSGWIGMHCYKNAQEIKQIELLDRAFHYGDGCFSTARIREGVIELESLHIARLKLACERLLLSADFAFIQHSIVQLKQTYAHLNGTLKIIISRGEGQRGYSLPTHPADVWVFFYPQASEALTYSEIDSGVLQHAIGLNMPQMVGVKSLNRLEQVLLKHEAEQHGWLEALVTDVQGSVVEGVSSNCFILLNDRWISPELRYNGVHGVMRAEILARMQQQGMSCELRMIDMEEIPRFQSLFFCNALSPMKIAKSLNHQHLDVQPCIDLFHRLQLNQMQ</sequence>
<name>A0A1R7Q985_ACIJO</name>
<evidence type="ECO:0000256" key="5">
    <source>
        <dbReference type="ARBA" id="ARBA00022909"/>
    </source>
</evidence>
<evidence type="ECO:0000256" key="8">
    <source>
        <dbReference type="ARBA" id="ARBA00035676"/>
    </source>
</evidence>
<dbReference type="InterPro" id="IPR043131">
    <property type="entry name" value="BCAT-like_N"/>
</dbReference>
<dbReference type="SUPFAM" id="SSF56752">
    <property type="entry name" value="D-aminoacid aminotransferase-like PLP-dependent enzymes"/>
    <property type="match status" value="1"/>
</dbReference>
<keyword evidence="5" id="KW-0289">Folate biosynthesis</keyword>
<evidence type="ECO:0000256" key="2">
    <source>
        <dbReference type="ARBA" id="ARBA00009320"/>
    </source>
</evidence>
<reference evidence="11 12" key="1">
    <citation type="submission" date="2017-02" db="EMBL/GenBank/DDBJ databases">
        <authorList>
            <person name="Peterson S.W."/>
        </authorList>
    </citation>
    <scope>NUCLEOTIDE SEQUENCE [LARGE SCALE GENOMIC DNA]</scope>
    <source>
        <strain evidence="11">C6</strain>
    </source>
</reference>
<keyword evidence="4" id="KW-0663">Pyridoxal phosphate</keyword>
<dbReference type="Gene3D" id="3.30.470.10">
    <property type="match status" value="1"/>
</dbReference>
<evidence type="ECO:0000256" key="9">
    <source>
        <dbReference type="ARBA" id="ARBA00049529"/>
    </source>
</evidence>
<evidence type="ECO:0000256" key="3">
    <source>
        <dbReference type="ARBA" id="ARBA00011738"/>
    </source>
</evidence>
<dbReference type="GO" id="GO:0046656">
    <property type="term" value="P:folic acid biosynthetic process"/>
    <property type="evidence" value="ECO:0007669"/>
    <property type="project" value="UniProtKB-KW"/>
</dbReference>
<comment type="pathway">
    <text evidence="7">Cofactor biosynthesis; tetrahydrofolate biosynthesis; 4-aminobenzoate from chorismate: step 2/2.</text>
</comment>
<dbReference type="GO" id="GO:0005829">
    <property type="term" value="C:cytosol"/>
    <property type="evidence" value="ECO:0007669"/>
    <property type="project" value="TreeGrafter"/>
</dbReference>
<evidence type="ECO:0000256" key="6">
    <source>
        <dbReference type="ARBA" id="ARBA00023239"/>
    </source>
</evidence>
<dbReference type="InterPro" id="IPR050571">
    <property type="entry name" value="Class-IV_PLP-Dep_Aminotrnsfr"/>
</dbReference>
<evidence type="ECO:0000313" key="11">
    <source>
        <dbReference type="EMBL" id="SJX20792.1"/>
    </source>
</evidence>
<organism evidence="11 12">
    <name type="scientific">Acinetobacter johnsonii</name>
    <dbReference type="NCBI Taxonomy" id="40214"/>
    <lineage>
        <taxon>Bacteria</taxon>
        <taxon>Pseudomonadati</taxon>
        <taxon>Pseudomonadota</taxon>
        <taxon>Gammaproteobacteria</taxon>
        <taxon>Moraxellales</taxon>
        <taxon>Moraxellaceae</taxon>
        <taxon>Acinetobacter</taxon>
    </lineage>
</organism>
<evidence type="ECO:0000313" key="12">
    <source>
        <dbReference type="Proteomes" id="UP000196240"/>
    </source>
</evidence>
<dbReference type="GO" id="GO:0008696">
    <property type="term" value="F:4-amino-4-deoxychorismate lyase activity"/>
    <property type="evidence" value="ECO:0007669"/>
    <property type="project" value="UniProtKB-UniRule"/>
</dbReference>
<dbReference type="AlphaFoldDB" id="A0A1R7Q985"/>
<dbReference type="EMBL" id="FUUY01000001">
    <property type="protein sequence ID" value="SJX20792.1"/>
    <property type="molecule type" value="Genomic_DNA"/>
</dbReference>
<dbReference type="Pfam" id="PF01063">
    <property type="entry name" value="Aminotran_4"/>
    <property type="match status" value="1"/>
</dbReference>
<dbReference type="GO" id="GO:0008153">
    <property type="term" value="P:4-aminobenzoate biosynthetic process"/>
    <property type="evidence" value="ECO:0007669"/>
    <property type="project" value="UniProtKB-UniRule"/>
</dbReference>
<proteinExistence type="inferred from homology"/>
<dbReference type="GO" id="GO:0030170">
    <property type="term" value="F:pyridoxal phosphate binding"/>
    <property type="evidence" value="ECO:0007669"/>
    <property type="project" value="InterPro"/>
</dbReference>
<evidence type="ECO:0000256" key="10">
    <source>
        <dbReference type="NCBIfam" id="TIGR03461"/>
    </source>
</evidence>
<dbReference type="InterPro" id="IPR043132">
    <property type="entry name" value="BCAT-like_C"/>
</dbReference>